<dbReference type="Proteomes" id="UP000092993">
    <property type="component" value="Unassembled WGS sequence"/>
</dbReference>
<evidence type="ECO:0000313" key="2">
    <source>
        <dbReference type="Proteomes" id="UP000092993"/>
    </source>
</evidence>
<reference evidence="1 2" key="1">
    <citation type="submission" date="2016-03" db="EMBL/GenBank/DDBJ databases">
        <title>Whole genome sequencing of Grifola frondosa 9006-11.</title>
        <authorList>
            <person name="Min B."/>
            <person name="Park H."/>
            <person name="Kim J.-G."/>
            <person name="Cho H."/>
            <person name="Oh Y.-L."/>
            <person name="Kong W.-S."/>
            <person name="Choi I.-G."/>
        </authorList>
    </citation>
    <scope>NUCLEOTIDE SEQUENCE [LARGE SCALE GENOMIC DNA]</scope>
    <source>
        <strain evidence="1 2">9006-11</strain>
    </source>
</reference>
<dbReference type="OrthoDB" id="295078at2759"/>
<comment type="caution">
    <text evidence="1">The sequence shown here is derived from an EMBL/GenBank/DDBJ whole genome shotgun (WGS) entry which is preliminary data.</text>
</comment>
<evidence type="ECO:0000313" key="1">
    <source>
        <dbReference type="EMBL" id="OBZ68670.1"/>
    </source>
</evidence>
<proteinExistence type="predicted"/>
<keyword evidence="2" id="KW-1185">Reference proteome</keyword>
<dbReference type="AlphaFoldDB" id="A0A1C7LVG8"/>
<name>A0A1C7LVG8_GRIFR</name>
<organism evidence="1 2">
    <name type="scientific">Grifola frondosa</name>
    <name type="common">Maitake</name>
    <name type="synonym">Polyporus frondosus</name>
    <dbReference type="NCBI Taxonomy" id="5627"/>
    <lineage>
        <taxon>Eukaryota</taxon>
        <taxon>Fungi</taxon>
        <taxon>Dikarya</taxon>
        <taxon>Basidiomycota</taxon>
        <taxon>Agaricomycotina</taxon>
        <taxon>Agaricomycetes</taxon>
        <taxon>Polyporales</taxon>
        <taxon>Grifolaceae</taxon>
        <taxon>Grifola</taxon>
    </lineage>
</organism>
<gene>
    <name evidence="1" type="ORF">A0H81_11412</name>
</gene>
<protein>
    <submittedName>
        <fullName evidence="1">Uncharacterized protein</fullName>
    </submittedName>
</protein>
<dbReference type="EMBL" id="LUGG01000019">
    <property type="protein sequence ID" value="OBZ68670.1"/>
    <property type="molecule type" value="Genomic_DNA"/>
</dbReference>
<dbReference type="STRING" id="5627.A0A1C7LVG8"/>
<accession>A0A1C7LVG8</accession>
<sequence>MAHLNTAHCQLLNELVMARRGHEELEWELVRYKLLYAEAMHQSADAMLSHRISTVFSWRGRPAIPPGQAAHLHAL</sequence>